<sequence length="69" mass="7665">MTLSFLSISKTQKPSIPSLGGILAPKGSRQNLFLDLILEDEAEISDLLQYTLSKWSLNAQPEPRTFGEE</sequence>
<name>A0A0L6VCJ3_9BASI</name>
<dbReference type="Proteomes" id="UP000037035">
    <property type="component" value="Unassembled WGS sequence"/>
</dbReference>
<gene>
    <name evidence="1" type="ORF">VP01_1925g1</name>
</gene>
<dbReference type="EMBL" id="LAVV01006754">
    <property type="protein sequence ID" value="KNZ58463.1"/>
    <property type="molecule type" value="Genomic_DNA"/>
</dbReference>
<reference evidence="1 2" key="1">
    <citation type="submission" date="2015-08" db="EMBL/GenBank/DDBJ databases">
        <title>Next Generation Sequencing and Analysis of the Genome of Puccinia sorghi L Schw, the Causal Agent of Maize Common Rust.</title>
        <authorList>
            <person name="Rochi L."/>
            <person name="Burguener G."/>
            <person name="Darino M."/>
            <person name="Turjanski A."/>
            <person name="Kreff E."/>
            <person name="Dieguez M.J."/>
            <person name="Sacco F."/>
        </authorList>
    </citation>
    <scope>NUCLEOTIDE SEQUENCE [LARGE SCALE GENOMIC DNA]</scope>
    <source>
        <strain evidence="1 2">RO10H11247</strain>
    </source>
</reference>
<organism evidence="1 2">
    <name type="scientific">Puccinia sorghi</name>
    <dbReference type="NCBI Taxonomy" id="27349"/>
    <lineage>
        <taxon>Eukaryota</taxon>
        <taxon>Fungi</taxon>
        <taxon>Dikarya</taxon>
        <taxon>Basidiomycota</taxon>
        <taxon>Pucciniomycotina</taxon>
        <taxon>Pucciniomycetes</taxon>
        <taxon>Pucciniales</taxon>
        <taxon>Pucciniaceae</taxon>
        <taxon>Puccinia</taxon>
    </lineage>
</organism>
<proteinExistence type="predicted"/>
<evidence type="ECO:0000313" key="2">
    <source>
        <dbReference type="Proteomes" id="UP000037035"/>
    </source>
</evidence>
<evidence type="ECO:0000313" key="1">
    <source>
        <dbReference type="EMBL" id="KNZ58463.1"/>
    </source>
</evidence>
<accession>A0A0L6VCJ3</accession>
<comment type="caution">
    <text evidence="1">The sequence shown here is derived from an EMBL/GenBank/DDBJ whole genome shotgun (WGS) entry which is preliminary data.</text>
</comment>
<dbReference type="AlphaFoldDB" id="A0A0L6VCJ3"/>
<dbReference type="VEuPathDB" id="FungiDB:VP01_1925g1"/>
<keyword evidence="2" id="KW-1185">Reference proteome</keyword>
<protein>
    <submittedName>
        <fullName evidence="1">Uncharacterized protein</fullName>
    </submittedName>
</protein>